<geneLocation type="plasmid" evidence="1 2">
    <name>pBVIE05</name>
</geneLocation>
<proteinExistence type="predicted"/>
<accession>A4JWF2</accession>
<dbReference type="Proteomes" id="UP000002287">
    <property type="component" value="Plasmid pBVIE05"/>
</dbReference>
<dbReference type="KEGG" id="bvi:Bcep1808_7735"/>
<dbReference type="EMBL" id="CP000621">
    <property type="protein sequence ID" value="ABO60605.1"/>
    <property type="molecule type" value="Genomic_DNA"/>
</dbReference>
<reference evidence="1 2" key="1">
    <citation type="submission" date="2007-03" db="EMBL/GenBank/DDBJ databases">
        <title>Complete sequence of plasmid pBVIE05 of Burkholderia vietnamiensis G4.</title>
        <authorList>
            <consortium name="US DOE Joint Genome Institute"/>
            <person name="Copeland A."/>
            <person name="Lucas S."/>
            <person name="Lapidus A."/>
            <person name="Barry K."/>
            <person name="Detter J.C."/>
            <person name="Glavina del Rio T."/>
            <person name="Hammon N."/>
            <person name="Israni S."/>
            <person name="Dalin E."/>
            <person name="Tice H."/>
            <person name="Pitluck S."/>
            <person name="Chain P."/>
            <person name="Malfatti S."/>
            <person name="Shin M."/>
            <person name="Vergez L."/>
            <person name="Schmutz J."/>
            <person name="Larimer F."/>
            <person name="Land M."/>
            <person name="Hauser L."/>
            <person name="Kyrpides N."/>
            <person name="Tiedje J."/>
            <person name="Richardson P."/>
        </authorList>
    </citation>
    <scope>NUCLEOTIDE SEQUENCE [LARGE SCALE GENOMIC DNA]</scope>
    <source>
        <strain evidence="2">G4 / LMG 22486</strain>
        <plasmid evidence="1 2">pBVIE05</plasmid>
    </source>
</reference>
<organism evidence="1 2">
    <name type="scientific">Burkholderia vietnamiensis (strain G4 / LMG 22486)</name>
    <name type="common">Burkholderia cepacia (strain R1808)</name>
    <dbReference type="NCBI Taxonomy" id="269482"/>
    <lineage>
        <taxon>Bacteria</taxon>
        <taxon>Pseudomonadati</taxon>
        <taxon>Pseudomonadota</taxon>
        <taxon>Betaproteobacteria</taxon>
        <taxon>Burkholderiales</taxon>
        <taxon>Burkholderiaceae</taxon>
        <taxon>Burkholderia</taxon>
        <taxon>Burkholderia cepacia complex</taxon>
    </lineage>
</organism>
<dbReference type="HOGENOM" id="CLU_439941_0_0_4"/>
<evidence type="ECO:0000313" key="1">
    <source>
        <dbReference type="EMBL" id="ABO60605.1"/>
    </source>
</evidence>
<evidence type="ECO:0008006" key="3">
    <source>
        <dbReference type="Google" id="ProtNLM"/>
    </source>
</evidence>
<name>A4JWF2_BURVG</name>
<evidence type="ECO:0000313" key="2">
    <source>
        <dbReference type="Proteomes" id="UP000002287"/>
    </source>
</evidence>
<keyword evidence="1" id="KW-0614">Plasmid</keyword>
<sequence>MFYSHTRSLGAQSGVQLNPLKDNTDGFSAGNGDQVVGIVGRFKRGRIDAPFVVDRGTLKSKLGAPESLRVSALNEAYVQLYEAVNNGAVSAVVQRLAPAAAARSFAVLKIDDVSGASTFSVSPTAPTANYLLYLDDLECFNDGVLLEVNAKKATSAGAPAPSKIVTIRVKEPNGNVRYEVTGSLDQTAVDEYGNDYFIGSKFAELTDLITVSVSATAAVATNADCYGRNTDGTDKFVASSNLVLFSEGGTAYASTDYDAAISKLENGTLDFGYLISGGSQAVALLSKLAALCVRANRHFVLDVPGSLTPDAAQTFVSQLGLDTHYVSIYWAPLNTNDPVNGGKAIIGLGGFQAGQRCARNAQTNSYGLAPKNYPIAGKDWPINRTGVVQLYTPSDVQKSDLALAKINPVILERYTGGSKYVFVDSLTAAQVTTSYRKLISVAEMSASLDDMVVKYGKECLQLPMDIAIKRMTAFLKFTLTAMRASNWLVASNDPVLGDAGWTFTVTRNAQRPADRMDVNYGTHYDGVNRATYVQQTLSQ</sequence>
<protein>
    <recommendedName>
        <fullName evidence="3">Tail sheath protein subtilisin-like domain-containing protein</fullName>
    </recommendedName>
</protein>
<dbReference type="AlphaFoldDB" id="A4JWF2"/>
<gene>
    <name evidence="1" type="ordered locus">Bcep1808_7735</name>
</gene>